<gene>
    <name evidence="1" type="ORF">FB382_000770</name>
</gene>
<dbReference type="Proteomes" id="UP000580910">
    <property type="component" value="Unassembled WGS sequence"/>
</dbReference>
<protein>
    <submittedName>
        <fullName evidence="1">Uncharacterized protein</fullName>
    </submittedName>
</protein>
<evidence type="ECO:0000313" key="1">
    <source>
        <dbReference type="EMBL" id="MBA8802479.1"/>
    </source>
</evidence>
<proteinExistence type="predicted"/>
<sequence>MTCETCGASVNDVKLHRRWHERADRVLRPLDLAEGKFTCKRCFLEVRESSRTGHAWWHTILIELARSVDRVSTRTPEDQGRR</sequence>
<comment type="caution">
    <text evidence="1">The sequence shown here is derived from an EMBL/GenBank/DDBJ whole genome shotgun (WGS) entry which is preliminary data.</text>
</comment>
<organism evidence="1 2">
    <name type="scientific">Nocardioides ginsengisegetis</name>
    <dbReference type="NCBI Taxonomy" id="661491"/>
    <lineage>
        <taxon>Bacteria</taxon>
        <taxon>Bacillati</taxon>
        <taxon>Actinomycetota</taxon>
        <taxon>Actinomycetes</taxon>
        <taxon>Propionibacteriales</taxon>
        <taxon>Nocardioidaceae</taxon>
        <taxon>Nocardioides</taxon>
    </lineage>
</organism>
<evidence type="ECO:0000313" key="2">
    <source>
        <dbReference type="Proteomes" id="UP000580910"/>
    </source>
</evidence>
<name>A0A7W3IXV4_9ACTN</name>
<keyword evidence="2" id="KW-1185">Reference proteome</keyword>
<dbReference type="EMBL" id="JACGXA010000001">
    <property type="protein sequence ID" value="MBA8802479.1"/>
    <property type="molecule type" value="Genomic_DNA"/>
</dbReference>
<accession>A0A7W3IXV4</accession>
<dbReference type="AlphaFoldDB" id="A0A7W3IXV4"/>
<reference evidence="1 2" key="1">
    <citation type="submission" date="2020-07" db="EMBL/GenBank/DDBJ databases">
        <title>Sequencing the genomes of 1000 actinobacteria strains.</title>
        <authorList>
            <person name="Klenk H.-P."/>
        </authorList>
    </citation>
    <scope>NUCLEOTIDE SEQUENCE [LARGE SCALE GENOMIC DNA]</scope>
    <source>
        <strain evidence="1 2">DSM 21349</strain>
    </source>
</reference>